<dbReference type="PANTHER" id="PTHR34203">
    <property type="entry name" value="METHYLTRANSFERASE, FKBM FAMILY PROTEIN"/>
    <property type="match status" value="1"/>
</dbReference>
<keyword evidence="2" id="KW-0808">Transferase</keyword>
<proteinExistence type="predicted"/>
<name>A0AAP3D8G7_9GAMM</name>
<dbReference type="PANTHER" id="PTHR34203:SF15">
    <property type="entry name" value="SLL1173 PROTEIN"/>
    <property type="match status" value="1"/>
</dbReference>
<dbReference type="SUPFAM" id="SSF53335">
    <property type="entry name" value="S-adenosyl-L-methionine-dependent methyltransferases"/>
    <property type="match status" value="1"/>
</dbReference>
<dbReference type="InterPro" id="IPR006342">
    <property type="entry name" value="FkbM_mtfrase"/>
</dbReference>
<dbReference type="InterPro" id="IPR029063">
    <property type="entry name" value="SAM-dependent_MTases_sf"/>
</dbReference>
<dbReference type="Gene3D" id="3.40.50.150">
    <property type="entry name" value="Vaccinia Virus protein VP39"/>
    <property type="match status" value="1"/>
</dbReference>
<evidence type="ECO:0000313" key="3">
    <source>
        <dbReference type="Proteomes" id="UP001304423"/>
    </source>
</evidence>
<dbReference type="GeneID" id="43517158"/>
<dbReference type="InterPro" id="IPR052514">
    <property type="entry name" value="SAM-dependent_MTase"/>
</dbReference>
<keyword evidence="2" id="KW-0489">Methyltransferase</keyword>
<dbReference type="GO" id="GO:0008168">
    <property type="term" value="F:methyltransferase activity"/>
    <property type="evidence" value="ECO:0007669"/>
    <property type="project" value="UniProtKB-KW"/>
</dbReference>
<dbReference type="GO" id="GO:0032259">
    <property type="term" value="P:methylation"/>
    <property type="evidence" value="ECO:0007669"/>
    <property type="project" value="UniProtKB-KW"/>
</dbReference>
<dbReference type="EMBL" id="CP136339">
    <property type="protein sequence ID" value="WOA51124.1"/>
    <property type="molecule type" value="Genomic_DNA"/>
</dbReference>
<gene>
    <name evidence="2" type="ORF">RXA29_14450</name>
</gene>
<organism evidence="2 3">
    <name type="scientific">Dickeya solani</name>
    <dbReference type="NCBI Taxonomy" id="1089444"/>
    <lineage>
        <taxon>Bacteria</taxon>
        <taxon>Pseudomonadati</taxon>
        <taxon>Pseudomonadota</taxon>
        <taxon>Gammaproteobacteria</taxon>
        <taxon>Enterobacterales</taxon>
        <taxon>Pectobacteriaceae</taxon>
        <taxon>Dickeya</taxon>
    </lineage>
</organism>
<dbReference type="NCBIfam" id="TIGR01444">
    <property type="entry name" value="fkbM_fam"/>
    <property type="match status" value="1"/>
</dbReference>
<sequence length="361" mass="40510">MNTASKPAAANSAPADFFERFTRADGVKHYVLGVNQYAEAVARVAPVDGFIDEYTDLTTWLGKPVLRLNQIEKDCMVVSAVTNSRPRTGVEKLKAAGVNEVMDYFAFADLSHGAVPQLECITDMRKEYTTNTAKFEWIRGLLVDDESRQVFDDILRFRLEANLAAIDKYDFCVDRQYFEPFVAFSDGEVFVDGGGFDGFTSLEFAKRCPGYGGIHFFEPGSDTLVLAKKNMQHLHGVTYHPLGLFDRNTTLSFSSGDGSASHISEEGNVKIEVATLDSVVNEPVTFIKLDLEGAEIAALTGMKQHILDDHPKLAVAVYHYPTDFWKIPEYILSLRNDYRIHLRHYTEGWAETIMFFIPVDN</sequence>
<reference evidence="2" key="1">
    <citation type="submission" date="2023-10" db="EMBL/GenBank/DDBJ databases">
        <title>Clonality and diversity in the soft rot Dickeya solani phytopathogen.</title>
        <authorList>
            <person name="Pedron J."/>
            <person name="Van Gijsegem F."/>
            <person name="Portier P."/>
            <person name="Taghouti G."/>
        </authorList>
    </citation>
    <scope>NUCLEOTIDE SEQUENCE</scope>
    <source>
        <strain evidence="2">CFBP5647</strain>
    </source>
</reference>
<evidence type="ECO:0000259" key="1">
    <source>
        <dbReference type="Pfam" id="PF05050"/>
    </source>
</evidence>
<feature type="domain" description="Methyltransferase FkbM" evidence="1">
    <location>
        <begin position="197"/>
        <end position="337"/>
    </location>
</feature>
<dbReference type="AlphaFoldDB" id="A0AAP3D8G7"/>
<dbReference type="RefSeq" id="WP_022634058.1">
    <property type="nucleotide sequence ID" value="NZ_CP017454.1"/>
</dbReference>
<dbReference type="Pfam" id="PF05050">
    <property type="entry name" value="Methyltransf_21"/>
    <property type="match status" value="1"/>
</dbReference>
<accession>A0AAP3D8G7</accession>
<protein>
    <submittedName>
        <fullName evidence="2">FkbM family methyltransferase</fullName>
    </submittedName>
</protein>
<dbReference type="Proteomes" id="UP001304423">
    <property type="component" value="Chromosome"/>
</dbReference>
<evidence type="ECO:0000313" key="2">
    <source>
        <dbReference type="EMBL" id="WOA51124.1"/>
    </source>
</evidence>